<feature type="region of interest" description="Disordered" evidence="1">
    <location>
        <begin position="1"/>
        <end position="26"/>
    </location>
</feature>
<gene>
    <name evidence="2" type="ORF">PSANT_06201</name>
</gene>
<evidence type="ECO:0000313" key="3">
    <source>
        <dbReference type="Proteomes" id="UP000325008"/>
    </source>
</evidence>
<evidence type="ECO:0000313" key="2">
    <source>
        <dbReference type="EMBL" id="SPO48510.1"/>
    </source>
</evidence>
<dbReference type="Proteomes" id="UP000325008">
    <property type="component" value="Unassembled WGS sequence"/>
</dbReference>
<sequence>MHNAVLARLDDAEQKTTSCRTPRTPIRNAPALISEEFFHSEHPLPPSDANSGHFKDMFLKIEPLKEGLVSRAFSRPHASTASAHHHGLFFKS</sequence>
<evidence type="ECO:0000256" key="1">
    <source>
        <dbReference type="SAM" id="MobiDB-lite"/>
    </source>
</evidence>
<protein>
    <submittedName>
        <fullName evidence="2">Uncharacterized protein</fullName>
    </submittedName>
</protein>
<organism evidence="2 3">
    <name type="scientific">Pseudozyma antarctica</name>
    <name type="common">Yeast</name>
    <name type="synonym">Candida antarctica</name>
    <dbReference type="NCBI Taxonomy" id="84753"/>
    <lineage>
        <taxon>Eukaryota</taxon>
        <taxon>Fungi</taxon>
        <taxon>Dikarya</taxon>
        <taxon>Basidiomycota</taxon>
        <taxon>Ustilaginomycotina</taxon>
        <taxon>Ustilaginomycetes</taxon>
        <taxon>Ustilaginales</taxon>
        <taxon>Ustilaginaceae</taxon>
        <taxon>Moesziomyces</taxon>
    </lineage>
</organism>
<comment type="caution">
    <text evidence="2">The sequence shown here is derived from an EMBL/GenBank/DDBJ whole genome shotgun (WGS) entry which is preliminary data.</text>
</comment>
<dbReference type="AlphaFoldDB" id="A0A5C3FWB4"/>
<keyword evidence="3" id="KW-1185">Reference proteome</keyword>
<name>A0A5C3FWB4_PSEA2</name>
<dbReference type="EMBL" id="OOIQ01000019">
    <property type="protein sequence ID" value="SPO48510.1"/>
    <property type="molecule type" value="Genomic_DNA"/>
</dbReference>
<accession>A0A5C3FWB4</accession>
<proteinExistence type="predicted"/>
<reference evidence="2" key="1">
    <citation type="submission" date="2018-03" db="EMBL/GenBank/DDBJ databases">
        <authorList>
            <person name="Guldener U."/>
        </authorList>
    </citation>
    <scope>NUCLEOTIDE SEQUENCE [LARGE SCALE GENOMIC DNA]</scope>
    <source>
        <strain evidence="2">ATCC34888</strain>
    </source>
</reference>